<dbReference type="Pfam" id="PF04982">
    <property type="entry name" value="TM_HPP"/>
    <property type="match status" value="1"/>
</dbReference>
<dbReference type="PATRIC" id="fig|1121022.4.peg.2605"/>
<dbReference type="PROSITE" id="PS51371">
    <property type="entry name" value="CBS"/>
    <property type="match status" value="2"/>
</dbReference>
<reference evidence="4 5" key="1">
    <citation type="journal article" date="2014" name="Nature">
        <title>Sequential evolution of bacterial morphology by co-option of a developmental regulator.</title>
        <authorList>
            <person name="Jiang C."/>
            <person name="Brown P.J."/>
            <person name="Ducret A."/>
            <person name="Brun Y.V."/>
        </authorList>
    </citation>
    <scope>NUCLEOTIDE SEQUENCE [LARGE SCALE GENOMIC DNA]</scope>
    <source>
        <strain evidence="4 5">DSM 16100</strain>
    </source>
</reference>
<protein>
    <recommendedName>
        <fullName evidence="3">CBS domain-containing protein</fullName>
    </recommendedName>
</protein>
<keyword evidence="2" id="KW-0472">Membrane</keyword>
<dbReference type="InterPro" id="IPR007065">
    <property type="entry name" value="HPP"/>
</dbReference>
<dbReference type="InterPro" id="IPR058581">
    <property type="entry name" value="TM_HPP"/>
</dbReference>
<dbReference type="SMART" id="SM00116">
    <property type="entry name" value="CBS"/>
    <property type="match status" value="2"/>
</dbReference>
<dbReference type="PANTHER" id="PTHR33741">
    <property type="entry name" value="TRANSMEMBRANE PROTEIN DDB_G0269096-RELATED"/>
    <property type="match status" value="1"/>
</dbReference>
<feature type="transmembrane region" description="Helical" evidence="2">
    <location>
        <begin position="88"/>
        <end position="110"/>
    </location>
</feature>
<dbReference type="Gene3D" id="3.90.1280.20">
    <property type="match status" value="1"/>
</dbReference>
<proteinExistence type="predicted"/>
<feature type="domain" description="CBS" evidence="3">
    <location>
        <begin position="181"/>
        <end position="239"/>
    </location>
</feature>
<dbReference type="Pfam" id="PF00571">
    <property type="entry name" value="CBS"/>
    <property type="match status" value="2"/>
</dbReference>
<feature type="transmembrane region" description="Helical" evidence="2">
    <location>
        <begin position="23"/>
        <end position="43"/>
    </location>
</feature>
<gene>
    <name evidence="4" type="ORF">ABENE_12830</name>
</gene>
<dbReference type="AlphaFoldDB" id="V4P8L8"/>
<evidence type="ECO:0000259" key="3">
    <source>
        <dbReference type="PROSITE" id="PS51371"/>
    </source>
</evidence>
<dbReference type="Gene3D" id="3.10.580.10">
    <property type="entry name" value="CBS-domain"/>
    <property type="match status" value="1"/>
</dbReference>
<evidence type="ECO:0000313" key="5">
    <source>
        <dbReference type="Proteomes" id="UP000017837"/>
    </source>
</evidence>
<dbReference type="STRING" id="1121022.GCA_000376105_03216"/>
<dbReference type="PANTHER" id="PTHR33741:SF5">
    <property type="entry name" value="TRANSMEMBRANE PROTEIN DDB_G0269096-RELATED"/>
    <property type="match status" value="1"/>
</dbReference>
<dbReference type="Proteomes" id="UP000017837">
    <property type="component" value="Unassembled WGS sequence"/>
</dbReference>
<keyword evidence="2" id="KW-1133">Transmembrane helix</keyword>
<dbReference type="SUPFAM" id="SSF54631">
    <property type="entry name" value="CBS-domain pair"/>
    <property type="match status" value="1"/>
</dbReference>
<dbReference type="InterPro" id="IPR046342">
    <property type="entry name" value="CBS_dom_sf"/>
</dbReference>
<dbReference type="EMBL" id="AWGB01000025">
    <property type="protein sequence ID" value="ESQ90257.1"/>
    <property type="molecule type" value="Genomic_DNA"/>
</dbReference>
<keyword evidence="2" id="KW-0812">Transmembrane</keyword>
<comment type="caution">
    <text evidence="4">The sequence shown here is derived from an EMBL/GenBank/DDBJ whole genome shotgun (WGS) entry which is preliminary data.</text>
</comment>
<feature type="domain" description="CBS" evidence="3">
    <location>
        <begin position="240"/>
        <end position="294"/>
    </location>
</feature>
<name>V4P8L8_9CAUL</name>
<accession>V4P8L8</accession>
<keyword evidence="1" id="KW-0129">CBS domain</keyword>
<evidence type="ECO:0000313" key="4">
    <source>
        <dbReference type="EMBL" id="ESQ90257.1"/>
    </source>
</evidence>
<dbReference type="eggNOG" id="COG3448">
    <property type="taxonomic scope" value="Bacteria"/>
</dbReference>
<sequence length="294" mass="31605">MAPLGASAAQVFAVPGSPMSQPWPIIGGHALSALAGLIAFHLFGHTALGAGTAVALAVLLMVSLRALHPSGGGTALFVVIAQTTDWSFILFPVAVNAAVLVIVAIAYHHLTGVKYPQRQIVSGAPHLLALHRFDPSDLEAALLGYNQALDISREDVEKLIEQTEMQAYMRLARKMTCGQIMVAKLRTIAPNTPLSFAEATMARHDIKALPVVDSRRKLMGLLRLDDTLKSEPSLPAGQVMRQTYARVKARDSATELLPILAKGDRRHVMVVDDEGRLEGMVSKSDLMRALFHAG</sequence>
<feature type="transmembrane region" description="Helical" evidence="2">
    <location>
        <begin position="50"/>
        <end position="68"/>
    </location>
</feature>
<evidence type="ECO:0000256" key="1">
    <source>
        <dbReference type="PROSITE-ProRule" id="PRU00703"/>
    </source>
</evidence>
<organism evidence="4 5">
    <name type="scientific">Asticcacaulis benevestitus DSM 16100 = ATCC BAA-896</name>
    <dbReference type="NCBI Taxonomy" id="1121022"/>
    <lineage>
        <taxon>Bacteria</taxon>
        <taxon>Pseudomonadati</taxon>
        <taxon>Pseudomonadota</taxon>
        <taxon>Alphaproteobacteria</taxon>
        <taxon>Caulobacterales</taxon>
        <taxon>Caulobacteraceae</taxon>
        <taxon>Asticcacaulis</taxon>
    </lineage>
</organism>
<dbReference type="InterPro" id="IPR000644">
    <property type="entry name" value="CBS_dom"/>
</dbReference>
<keyword evidence="5" id="KW-1185">Reference proteome</keyword>
<evidence type="ECO:0000256" key="2">
    <source>
        <dbReference type="SAM" id="Phobius"/>
    </source>
</evidence>